<reference evidence="2" key="3">
    <citation type="submission" date="2006-01" db="EMBL/GenBank/DDBJ databases">
        <authorList>
            <person name="Buell R."/>
        </authorList>
    </citation>
    <scope>NUCLEOTIDE SEQUENCE</scope>
</reference>
<name>Q2QPE4_ORYSJ</name>
<dbReference type="AlphaFoldDB" id="Q2QPE4"/>
<evidence type="ECO:0000313" key="2">
    <source>
        <dbReference type="EMBL" id="ABA98803.1"/>
    </source>
</evidence>
<sequence>MDDGWSANMVNAQKRRRKEIELKLAELDNIEERRDLFPQEWEIRYELEREVENIYLQEEIWWQRRGGEQWLLRGGKRKSHIFSLQQGGDTILDFNQIQHHIYEYYKKLFGREEIRNIHLDQGVWRDKLRVSDSENEYLQKPFDLAEIDRVMKSMKSNTAPGPDGFPVGFYKKLWPEFRGLIKEMLDDLHKGVLDSDRINYGVISLLPKIKDANIINHYRPICLQNVILKIITKAITLRISEIIGWVINWTQSAFIPGRYILDGCVILHEVLHDLNLRQEAGIIFKIDFEKAYDRVHWGFLYEVMRLKNFHSTFIEWVRKITKGGRVCININGEVGPFFKTFRGLRQGDPLSPILFNLVVYRSIALANRWKVLLRERERVELNVWLEKLNQKMKELRLGDVLPDNALV</sequence>
<feature type="domain" description="Reverse transcriptase" evidence="1">
    <location>
        <begin position="213"/>
        <end position="365"/>
    </location>
</feature>
<dbReference type="PANTHER" id="PTHR31635">
    <property type="entry name" value="REVERSE TRANSCRIPTASE DOMAIN-CONTAINING PROTEIN-RELATED"/>
    <property type="match status" value="1"/>
</dbReference>
<dbReference type="CDD" id="cd01650">
    <property type="entry name" value="RT_nLTR_like"/>
    <property type="match status" value="1"/>
</dbReference>
<dbReference type="EMBL" id="DP000011">
    <property type="protein sequence ID" value="ABA98803.1"/>
    <property type="molecule type" value="Genomic_DNA"/>
</dbReference>
<dbReference type="SUPFAM" id="SSF56672">
    <property type="entry name" value="DNA/RNA polymerases"/>
    <property type="match status" value="1"/>
</dbReference>
<dbReference type="PANTHER" id="PTHR31635:SF196">
    <property type="entry name" value="REVERSE TRANSCRIPTASE DOMAIN-CONTAINING PROTEIN-RELATED"/>
    <property type="match status" value="1"/>
</dbReference>
<evidence type="ECO:0000259" key="1">
    <source>
        <dbReference type="Pfam" id="PF00078"/>
    </source>
</evidence>
<dbReference type="Pfam" id="PF00078">
    <property type="entry name" value="RVT_1"/>
    <property type="match status" value="1"/>
</dbReference>
<proteinExistence type="predicted"/>
<gene>
    <name evidence="2" type="ordered locus">LOC_Os12g34760</name>
</gene>
<dbReference type="InterPro" id="IPR043502">
    <property type="entry name" value="DNA/RNA_pol_sf"/>
</dbReference>
<dbReference type="InterPro" id="IPR000477">
    <property type="entry name" value="RT_dom"/>
</dbReference>
<organism evidence="2">
    <name type="scientific">Oryza sativa subsp. japonica</name>
    <name type="common">Rice</name>
    <dbReference type="NCBI Taxonomy" id="39947"/>
    <lineage>
        <taxon>Eukaryota</taxon>
        <taxon>Viridiplantae</taxon>
        <taxon>Streptophyta</taxon>
        <taxon>Embryophyta</taxon>
        <taxon>Tracheophyta</taxon>
        <taxon>Spermatophyta</taxon>
        <taxon>Magnoliopsida</taxon>
        <taxon>Liliopsida</taxon>
        <taxon>Poales</taxon>
        <taxon>Poaceae</taxon>
        <taxon>BOP clade</taxon>
        <taxon>Oryzoideae</taxon>
        <taxon>Oryzeae</taxon>
        <taxon>Oryzinae</taxon>
        <taxon>Oryza</taxon>
        <taxon>Oryza sativa</taxon>
    </lineage>
</organism>
<reference evidence="2" key="2">
    <citation type="submission" date="2005-04" db="EMBL/GenBank/DDBJ databases">
        <authorList>
            <person name="Buell C.R."/>
            <person name="Wing R.A."/>
            <person name="McCombie W.A."/>
            <person name="Ouyang S."/>
        </authorList>
    </citation>
    <scope>NUCLEOTIDE SEQUENCE</scope>
</reference>
<protein>
    <submittedName>
        <fullName evidence="2">Retrotransposon protein, putative, unclassified</fullName>
    </submittedName>
</protein>
<accession>Q2QPE4</accession>
<reference evidence="2" key="1">
    <citation type="journal article" date="2005" name="BMC Biol.">
        <title>The sequence of rice chromosomes 11 and 12, rich in disease resistance genes and recent gene duplications.</title>
        <authorList>
            <consortium name="The rice chromosomes 11 and 12 sequencing consortia"/>
        </authorList>
    </citation>
    <scope>NUCLEOTIDE SEQUENCE [LARGE SCALE GENOMIC DNA]</scope>
</reference>